<dbReference type="Gene3D" id="3.30.2020.30">
    <property type="match status" value="1"/>
</dbReference>
<feature type="domain" description="Gamma-butyrobetaine hydroxylase-like N-terminal" evidence="3">
    <location>
        <begin position="12"/>
        <end position="96"/>
    </location>
</feature>
<dbReference type="PANTHER" id="PTHR35303">
    <property type="entry name" value="OS02G0197800 PROTEIN"/>
    <property type="match status" value="1"/>
</dbReference>
<keyword evidence="1" id="KW-0479">Metal-binding</keyword>
<name>A0ABU4RSF0_9HYPH</name>
<dbReference type="Proteomes" id="UP001274321">
    <property type="component" value="Unassembled WGS sequence"/>
</dbReference>
<dbReference type="RefSeq" id="WP_319844734.1">
    <property type="nucleotide sequence ID" value="NZ_JAXAFJ010000006.1"/>
</dbReference>
<dbReference type="Pfam" id="PF06155">
    <property type="entry name" value="GBBH-like_N"/>
    <property type="match status" value="1"/>
</dbReference>
<accession>A0ABU4RSF0</accession>
<sequence length="120" mass="13837">MSDTQQPWPVEIRVIQDRRTLQIGYDDGRTDELDAEYLRVESPSAEVQGHSPDQKTIVDRKKDVRIMAVQPVGSYAVRLDFSDGHTTGIFTWSYLRGLVDRRELIWGEYLKKLAELGLSR</sequence>
<evidence type="ECO:0000313" key="4">
    <source>
        <dbReference type="EMBL" id="MDX6806605.1"/>
    </source>
</evidence>
<proteinExistence type="predicted"/>
<protein>
    <submittedName>
        <fullName evidence="4">DUF971 domain-containing protein</fullName>
    </submittedName>
</protein>
<dbReference type="InterPro" id="IPR038492">
    <property type="entry name" value="GBBH-like_N_sf"/>
</dbReference>
<keyword evidence="5" id="KW-1185">Reference proteome</keyword>
<comment type="caution">
    <text evidence="4">The sequence shown here is derived from an EMBL/GenBank/DDBJ whole genome shotgun (WGS) entry which is preliminary data.</text>
</comment>
<evidence type="ECO:0000313" key="5">
    <source>
        <dbReference type="Proteomes" id="UP001274321"/>
    </source>
</evidence>
<evidence type="ECO:0000256" key="2">
    <source>
        <dbReference type="ARBA" id="ARBA00023004"/>
    </source>
</evidence>
<evidence type="ECO:0000256" key="1">
    <source>
        <dbReference type="ARBA" id="ARBA00022723"/>
    </source>
</evidence>
<gene>
    <name evidence="4" type="ORF">SCD90_11055</name>
</gene>
<dbReference type="InterPro" id="IPR010376">
    <property type="entry name" value="GBBH-like_N"/>
</dbReference>
<dbReference type="EMBL" id="JAXAFJ010000006">
    <property type="protein sequence ID" value="MDX6806605.1"/>
    <property type="molecule type" value="Genomic_DNA"/>
</dbReference>
<reference evidence="4 5" key="1">
    <citation type="submission" date="2023-11" db="EMBL/GenBank/DDBJ databases">
        <authorList>
            <person name="Bao R."/>
        </authorList>
    </citation>
    <scope>NUCLEOTIDE SEQUENCE [LARGE SCALE GENOMIC DNA]</scope>
    <source>
        <strain evidence="4 5">PJ23</strain>
    </source>
</reference>
<organism evidence="4 5">
    <name type="scientific">Terrihabitans rhizophilus</name>
    <dbReference type="NCBI Taxonomy" id="3092662"/>
    <lineage>
        <taxon>Bacteria</taxon>
        <taxon>Pseudomonadati</taxon>
        <taxon>Pseudomonadota</taxon>
        <taxon>Alphaproteobacteria</taxon>
        <taxon>Hyphomicrobiales</taxon>
        <taxon>Terrihabitans</taxon>
    </lineage>
</organism>
<keyword evidence="2" id="KW-0408">Iron</keyword>
<dbReference type="PANTHER" id="PTHR35303:SF5">
    <property type="entry name" value="OS02G0197800 PROTEIN"/>
    <property type="match status" value="1"/>
</dbReference>
<evidence type="ECO:0000259" key="3">
    <source>
        <dbReference type="Pfam" id="PF06155"/>
    </source>
</evidence>